<dbReference type="InterPro" id="IPR046336">
    <property type="entry name" value="Lon_prtase_N_sf"/>
</dbReference>
<dbReference type="GO" id="GO:0008233">
    <property type="term" value="F:peptidase activity"/>
    <property type="evidence" value="ECO:0007669"/>
    <property type="project" value="UniProtKB-KW"/>
</dbReference>
<dbReference type="Proteomes" id="UP000249447">
    <property type="component" value="Chromosome"/>
</dbReference>
<feature type="domain" description="Lon N-terminal" evidence="1">
    <location>
        <begin position="14"/>
        <end position="202"/>
    </location>
</feature>
<dbReference type="AlphaFoldDB" id="A0A2U9TFN4"/>
<proteinExistence type="predicted"/>
<dbReference type="InterPro" id="IPR003111">
    <property type="entry name" value="Lon_prtase_N"/>
</dbReference>
<dbReference type="Gene3D" id="2.30.130.40">
    <property type="entry name" value="LON domain-like"/>
    <property type="match status" value="1"/>
</dbReference>
<accession>A0A2U9TFN4</accession>
<organism evidence="2 4">
    <name type="scientific">Marilutibacter maris</name>
    <dbReference type="NCBI Taxonomy" id="1605891"/>
    <lineage>
        <taxon>Bacteria</taxon>
        <taxon>Pseudomonadati</taxon>
        <taxon>Pseudomonadota</taxon>
        <taxon>Gammaproteobacteria</taxon>
        <taxon>Lysobacterales</taxon>
        <taxon>Lysobacteraceae</taxon>
        <taxon>Marilutibacter</taxon>
    </lineage>
</organism>
<keyword evidence="4" id="KW-1185">Reference proteome</keyword>
<name>A0A2U9TFN4_9GAMM</name>
<evidence type="ECO:0000313" key="3">
    <source>
        <dbReference type="EMBL" id="KAB8198347.1"/>
    </source>
</evidence>
<dbReference type="KEGG" id="lmb:C9I47_2758"/>
<protein>
    <submittedName>
        <fullName evidence="2">ATP-dependent protease</fullName>
    </submittedName>
</protein>
<dbReference type="PANTHER" id="PTHR46732:SF8">
    <property type="entry name" value="ATP-DEPENDENT PROTEASE LA (LON) DOMAIN PROTEIN"/>
    <property type="match status" value="1"/>
</dbReference>
<reference evidence="3 5" key="2">
    <citation type="submission" date="2019-10" db="EMBL/GenBank/DDBJ databases">
        <title>Lysobacter alkalisoli sp. nov., isolated from saline-alkaline soil.</title>
        <authorList>
            <person name="Sun J.-Q."/>
        </authorList>
    </citation>
    <scope>NUCLEOTIDE SEQUENCE [LARGE SCALE GENOMIC DNA]</scope>
    <source>
        <strain evidence="3 5">KCTC 42381</strain>
    </source>
</reference>
<dbReference type="SUPFAM" id="SSF88697">
    <property type="entry name" value="PUA domain-like"/>
    <property type="match status" value="1"/>
</dbReference>
<keyword evidence="2" id="KW-0378">Hydrolase</keyword>
<dbReference type="EMBL" id="VICD02000028">
    <property type="protein sequence ID" value="KAB8198347.1"/>
    <property type="molecule type" value="Genomic_DNA"/>
</dbReference>
<dbReference type="OrthoDB" id="8558970at2"/>
<dbReference type="RefSeq" id="WP_111267462.1">
    <property type="nucleotide sequence ID" value="NZ_CP029843.1"/>
</dbReference>
<evidence type="ECO:0000313" key="5">
    <source>
        <dbReference type="Proteomes" id="UP000320431"/>
    </source>
</evidence>
<evidence type="ECO:0000313" key="2">
    <source>
        <dbReference type="EMBL" id="AWV08429.1"/>
    </source>
</evidence>
<dbReference type="EMBL" id="CP029843">
    <property type="protein sequence ID" value="AWV08429.1"/>
    <property type="molecule type" value="Genomic_DNA"/>
</dbReference>
<dbReference type="GO" id="GO:0006508">
    <property type="term" value="P:proteolysis"/>
    <property type="evidence" value="ECO:0007669"/>
    <property type="project" value="UniProtKB-KW"/>
</dbReference>
<dbReference type="Pfam" id="PF02190">
    <property type="entry name" value="LON_substr_bdg"/>
    <property type="match status" value="1"/>
</dbReference>
<dbReference type="PANTHER" id="PTHR46732">
    <property type="entry name" value="ATP-DEPENDENT PROTEASE LA (LON) DOMAIN PROTEIN"/>
    <property type="match status" value="1"/>
</dbReference>
<dbReference type="PROSITE" id="PS51787">
    <property type="entry name" value="LON_N"/>
    <property type="match status" value="1"/>
</dbReference>
<keyword evidence="2" id="KW-0645">Protease</keyword>
<sequence>MRTLVAMPEPTTPIETIGLFPLHAVLLPGAALGLRVFEPRYLDLVRDCSRTGRGFGVCMILEGEEAGTVTSAAAYGTEAAIEDFGTGDDGLLTLRVRGRRRFHVHRVRVRDNGLQVAEISWCGADAVEPLRPEHGLLATLLHEVIEKFGGEHASAPNERFDDAAWVGWRLAEMLPLHDTQRQALLQIEDPHERLQQVLSLLP</sequence>
<dbReference type="SMART" id="SM00464">
    <property type="entry name" value="LON"/>
    <property type="match status" value="1"/>
</dbReference>
<dbReference type="Proteomes" id="UP000320431">
    <property type="component" value="Unassembled WGS sequence"/>
</dbReference>
<reference evidence="2 4" key="1">
    <citation type="submission" date="2018-05" db="EMBL/GenBank/DDBJ databases">
        <title>The complete genome of Lysobacter maris HZ9B, a marine bacterium antagonistic against terrestrial plant pathogens.</title>
        <authorList>
            <person name="Zhang X.-Q."/>
        </authorList>
    </citation>
    <scope>NUCLEOTIDE SEQUENCE [LARGE SCALE GENOMIC DNA]</scope>
    <source>
        <strain evidence="2 4">HZ9B</strain>
    </source>
</reference>
<evidence type="ECO:0000313" key="4">
    <source>
        <dbReference type="Proteomes" id="UP000249447"/>
    </source>
</evidence>
<evidence type="ECO:0000259" key="1">
    <source>
        <dbReference type="PROSITE" id="PS51787"/>
    </source>
</evidence>
<dbReference type="InterPro" id="IPR015947">
    <property type="entry name" value="PUA-like_sf"/>
</dbReference>
<dbReference type="Gene3D" id="1.10.4060.10">
    <property type="entry name" value="BPP1347 like domain"/>
    <property type="match status" value="1"/>
</dbReference>
<gene>
    <name evidence="2" type="ORF">C9I47_2758</name>
    <name evidence="3" type="ORF">FKV24_002560</name>
</gene>